<organism evidence="1">
    <name type="scientific">Panicum hallii</name>
    <dbReference type="NCBI Taxonomy" id="206008"/>
    <lineage>
        <taxon>Eukaryota</taxon>
        <taxon>Viridiplantae</taxon>
        <taxon>Streptophyta</taxon>
        <taxon>Embryophyta</taxon>
        <taxon>Tracheophyta</taxon>
        <taxon>Spermatophyta</taxon>
        <taxon>Magnoliopsida</taxon>
        <taxon>Liliopsida</taxon>
        <taxon>Poales</taxon>
        <taxon>Poaceae</taxon>
        <taxon>PACMAD clade</taxon>
        <taxon>Panicoideae</taxon>
        <taxon>Panicodae</taxon>
        <taxon>Paniceae</taxon>
        <taxon>Panicinae</taxon>
        <taxon>Panicum</taxon>
        <taxon>Panicum sect. Panicum</taxon>
    </lineage>
</organism>
<protein>
    <recommendedName>
        <fullName evidence="2">F-box domain-containing protein</fullName>
    </recommendedName>
</protein>
<gene>
    <name evidence="1" type="ORF">PAHAL_2G229100</name>
</gene>
<evidence type="ECO:0000313" key="1">
    <source>
        <dbReference type="EMBL" id="PVH64285.1"/>
    </source>
</evidence>
<dbReference type="PANTHER" id="PTHR33207">
    <property type="entry name" value="F-BOX DOMAIN CONTAINING PROTEIN-RELATED"/>
    <property type="match status" value="1"/>
</dbReference>
<dbReference type="Gramene" id="PVH64285">
    <property type="protein sequence ID" value="PVH64285"/>
    <property type="gene ID" value="PAHAL_2G229100"/>
</dbReference>
<name>A0A2T8KQ33_9POAL</name>
<dbReference type="EMBL" id="CM008047">
    <property type="protein sequence ID" value="PVH64285.1"/>
    <property type="molecule type" value="Genomic_DNA"/>
</dbReference>
<reference evidence="1" key="1">
    <citation type="submission" date="2018-04" db="EMBL/GenBank/DDBJ databases">
        <title>WGS assembly of Panicum hallii.</title>
        <authorList>
            <person name="Lovell J."/>
            <person name="Jenkins J."/>
            <person name="Lowry D."/>
            <person name="Mamidi S."/>
            <person name="Sreedasyam A."/>
            <person name="Weng X."/>
            <person name="Barry K."/>
            <person name="Bonette J."/>
            <person name="Campitelli B."/>
            <person name="Daum C."/>
            <person name="Gordon S."/>
            <person name="Gould B."/>
            <person name="Lipzen A."/>
            <person name="Macqueen A."/>
            <person name="Palacio-Mejia J."/>
            <person name="Plott C."/>
            <person name="Shakirov E."/>
            <person name="Shu S."/>
            <person name="Yoshinaga Y."/>
            <person name="Zane M."/>
            <person name="Rokhsar D."/>
            <person name="Grimwood J."/>
            <person name="Schmutz J."/>
            <person name="Juenger T."/>
        </authorList>
    </citation>
    <scope>NUCLEOTIDE SEQUENCE [LARGE SCALE GENOMIC DNA]</scope>
    <source>
        <strain evidence="1">FIL2</strain>
    </source>
</reference>
<dbReference type="Proteomes" id="UP000243499">
    <property type="component" value="Chromosome 2"/>
</dbReference>
<dbReference type="AlphaFoldDB" id="A0A2T8KQ33"/>
<evidence type="ECO:0008006" key="2">
    <source>
        <dbReference type="Google" id="ProtNLM"/>
    </source>
</evidence>
<dbReference type="SUPFAM" id="SSF81383">
    <property type="entry name" value="F-box domain"/>
    <property type="match status" value="1"/>
</dbReference>
<dbReference type="InterPro" id="IPR036047">
    <property type="entry name" value="F-box-like_dom_sf"/>
</dbReference>
<sequence length="387" mass="42622">MASTTTVHDIPDHVLELALLRLVSPVCLVRAASACKPWCRVVADAGFLARFRLLRVPRILGLCLNCSNPPVFVPSPAPGIPVSQSFSLDFLPEVPGTWETVDSRDGLLLLRNRDRNSSWSRRSDPDLVVCEPKARRCQAISLRDRLSGRICLGVFLLRGGTTTISMSNFRVIVVLLRERMLARRHGVPEACVYQASTSTSNRHWSYVSCAWKGNIDIPCATAAFYFVGRAGGSLYWAIIGGAGAALVLDEATAAVSLEAVPAVSIGWREEALCFRVIGGEDGTLRAVHLSENNLRVFARQLKGGGGGATEWVLQKLLRLPRGTDGFLGRAMIVAEHDEYVLVAPRHGRWLFSVDLKTMTVERFRERNKYEEPAAYPYGLPWPPTLKA</sequence>
<proteinExistence type="predicted"/>
<accession>A0A2T8KQ33</accession>